<proteinExistence type="predicted"/>
<evidence type="ECO:0000256" key="1">
    <source>
        <dbReference type="SAM" id="MobiDB-lite"/>
    </source>
</evidence>
<evidence type="ECO:0000313" key="3">
    <source>
        <dbReference type="RefSeq" id="XP_039240221.1"/>
    </source>
</evidence>
<feature type="compositionally biased region" description="Pro residues" evidence="1">
    <location>
        <begin position="51"/>
        <end position="66"/>
    </location>
</feature>
<accession>A0A7R5KF10</accession>
<evidence type="ECO:0000313" key="2">
    <source>
        <dbReference type="Proteomes" id="UP000504627"/>
    </source>
</evidence>
<dbReference type="InParanoid" id="A0A7R5KF10"/>
<dbReference type="Proteomes" id="UP000504627">
    <property type="component" value="Unplaced"/>
</dbReference>
<reference evidence="3" key="1">
    <citation type="submission" date="2025-08" db="UniProtKB">
        <authorList>
            <consortium name="RefSeq"/>
        </authorList>
    </citation>
    <scope>IDENTIFICATION</scope>
    <source>
        <tissue evidence="3">Muscle</tissue>
    </source>
</reference>
<sequence length="117" mass="11718">MAVALSLPPRPPRRSTPLAPLRPRSPLGAPAHGELRPRGCGGDRRLRALRPRPPPVSAGPAPPPAAAGPARAGPGRTGVWVPQEPPGRAQGLRVAGLGLERSSGAGAAAGNPRVAGN</sequence>
<feature type="compositionally biased region" description="Basic and acidic residues" evidence="1">
    <location>
        <begin position="33"/>
        <end position="46"/>
    </location>
</feature>
<dbReference type="AlphaFoldDB" id="A0A7R5KF10"/>
<keyword evidence="2" id="KW-1185">Reference proteome</keyword>
<organism evidence="2 3">
    <name type="scientific">Pipra filicauda</name>
    <name type="common">Wire-tailed manakin</name>
    <dbReference type="NCBI Taxonomy" id="649802"/>
    <lineage>
        <taxon>Eukaryota</taxon>
        <taxon>Metazoa</taxon>
        <taxon>Chordata</taxon>
        <taxon>Craniata</taxon>
        <taxon>Vertebrata</taxon>
        <taxon>Euteleostomi</taxon>
        <taxon>Archelosauria</taxon>
        <taxon>Archosauria</taxon>
        <taxon>Dinosauria</taxon>
        <taxon>Saurischia</taxon>
        <taxon>Theropoda</taxon>
        <taxon>Coelurosauria</taxon>
        <taxon>Aves</taxon>
        <taxon>Neognathae</taxon>
        <taxon>Neoaves</taxon>
        <taxon>Telluraves</taxon>
        <taxon>Australaves</taxon>
        <taxon>Passeriformes</taxon>
        <taxon>Pipridae</taxon>
        <taxon>Pipra</taxon>
    </lineage>
</organism>
<gene>
    <name evidence="3" type="primary">LOC113989476</name>
</gene>
<protein>
    <submittedName>
        <fullName evidence="3">Proline-rich protein 2-like</fullName>
    </submittedName>
</protein>
<name>A0A7R5KF10_9PASS</name>
<feature type="compositionally biased region" description="Low complexity" evidence="1">
    <location>
        <begin position="15"/>
        <end position="31"/>
    </location>
</feature>
<feature type="region of interest" description="Disordered" evidence="1">
    <location>
        <begin position="1"/>
        <end position="90"/>
    </location>
</feature>
<dbReference type="GeneID" id="113989476"/>
<dbReference type="RefSeq" id="XP_039240221.1">
    <property type="nucleotide sequence ID" value="XM_039384287.1"/>
</dbReference>